<dbReference type="AlphaFoldDB" id="A0A316U5D7"/>
<proteinExistence type="predicted"/>
<accession>A0A316U5D7</accession>
<organism evidence="1 2">
    <name type="scientific">Pseudomicrostroma glucosiphilum</name>
    <dbReference type="NCBI Taxonomy" id="1684307"/>
    <lineage>
        <taxon>Eukaryota</taxon>
        <taxon>Fungi</taxon>
        <taxon>Dikarya</taxon>
        <taxon>Basidiomycota</taxon>
        <taxon>Ustilaginomycotina</taxon>
        <taxon>Exobasidiomycetes</taxon>
        <taxon>Microstromatales</taxon>
        <taxon>Microstromatales incertae sedis</taxon>
        <taxon>Pseudomicrostroma</taxon>
    </lineage>
</organism>
<dbReference type="EMBL" id="KZ819329">
    <property type="protein sequence ID" value="PWN20048.1"/>
    <property type="molecule type" value="Genomic_DNA"/>
</dbReference>
<evidence type="ECO:0000313" key="2">
    <source>
        <dbReference type="Proteomes" id="UP000245942"/>
    </source>
</evidence>
<reference evidence="1 2" key="1">
    <citation type="journal article" date="2018" name="Mol. Biol. Evol.">
        <title>Broad Genomic Sampling Reveals a Smut Pathogenic Ancestry of the Fungal Clade Ustilaginomycotina.</title>
        <authorList>
            <person name="Kijpornyongpan T."/>
            <person name="Mondo S.J."/>
            <person name="Barry K."/>
            <person name="Sandor L."/>
            <person name="Lee J."/>
            <person name="Lipzen A."/>
            <person name="Pangilinan J."/>
            <person name="LaButti K."/>
            <person name="Hainaut M."/>
            <person name="Henrissat B."/>
            <person name="Grigoriev I.V."/>
            <person name="Spatafora J.W."/>
            <person name="Aime M.C."/>
        </authorList>
    </citation>
    <scope>NUCLEOTIDE SEQUENCE [LARGE SCALE GENOMIC DNA]</scope>
    <source>
        <strain evidence="1 2">MCA 4718</strain>
    </source>
</reference>
<dbReference type="Proteomes" id="UP000245942">
    <property type="component" value="Unassembled WGS sequence"/>
</dbReference>
<keyword evidence="2" id="KW-1185">Reference proteome</keyword>
<sequence>MKYCSKASEEWIQLMCDLRTAILDARTELNVALADEFEAKDELQFDCLEVDLLTRSWDPSVDVDHMIYEIFENRGLLKETGLHPIERECFEKCIKLLREAEIKMGAEALSA</sequence>
<evidence type="ECO:0000313" key="1">
    <source>
        <dbReference type="EMBL" id="PWN20048.1"/>
    </source>
</evidence>
<dbReference type="RefSeq" id="XP_025347208.1">
    <property type="nucleotide sequence ID" value="XM_025492762.1"/>
</dbReference>
<gene>
    <name evidence="1" type="ORF">BCV69DRAFT_283579</name>
</gene>
<protein>
    <submittedName>
        <fullName evidence="1">Uncharacterized protein</fullName>
    </submittedName>
</protein>
<name>A0A316U5D7_9BASI</name>
<dbReference type="GeneID" id="37014496"/>